<dbReference type="AlphaFoldDB" id="A0A8H8BWT3"/>
<dbReference type="SUPFAM" id="SSF54909">
    <property type="entry name" value="Dimeric alpha+beta barrel"/>
    <property type="match status" value="1"/>
</dbReference>
<evidence type="ECO:0000313" key="3">
    <source>
        <dbReference type="Proteomes" id="UP000664132"/>
    </source>
</evidence>
<evidence type="ECO:0000313" key="2">
    <source>
        <dbReference type="EMBL" id="KAG4426563.1"/>
    </source>
</evidence>
<evidence type="ECO:0000259" key="1">
    <source>
        <dbReference type="PROSITE" id="PS51725"/>
    </source>
</evidence>
<dbReference type="Pfam" id="PF03992">
    <property type="entry name" value="ABM"/>
    <property type="match status" value="1"/>
</dbReference>
<accession>A0A8H8BWT3</accession>
<gene>
    <name evidence="2" type="ORF">IFR04_000445</name>
</gene>
<protein>
    <recommendedName>
        <fullName evidence="1">ABM domain-containing protein</fullName>
    </recommendedName>
</protein>
<name>A0A8H8BWT3_9HELO</name>
<keyword evidence="3" id="KW-1185">Reference proteome</keyword>
<dbReference type="InterPro" id="IPR007138">
    <property type="entry name" value="ABM_dom"/>
</dbReference>
<sequence length="213" mass="23506">MVTPVTEIAYITLKPDTDISGSSDAARAWKGGLSVIAKQEGYQGSSYGRAVESPDVLMWFIDWDSKESHIKFAQSPAYEPFKENLSALMTAVHFHHVAFSPFPPKIVTRAPVIEFATFLDTKPHFLSNVEKFMKGIGTPDECYGSAWGDSVETDVGKHSDGSVKGKATVLLIGWESKEAHMRFRESDVFEKNIGLLREGMGGVEMFHIPFTAA</sequence>
<dbReference type="PROSITE" id="PS51725">
    <property type="entry name" value="ABM"/>
    <property type="match status" value="1"/>
</dbReference>
<organism evidence="2 3">
    <name type="scientific">Cadophora malorum</name>
    <dbReference type="NCBI Taxonomy" id="108018"/>
    <lineage>
        <taxon>Eukaryota</taxon>
        <taxon>Fungi</taxon>
        <taxon>Dikarya</taxon>
        <taxon>Ascomycota</taxon>
        <taxon>Pezizomycotina</taxon>
        <taxon>Leotiomycetes</taxon>
        <taxon>Helotiales</taxon>
        <taxon>Ploettnerulaceae</taxon>
        <taxon>Cadophora</taxon>
    </lineage>
</organism>
<dbReference type="Proteomes" id="UP000664132">
    <property type="component" value="Unassembled WGS sequence"/>
</dbReference>
<dbReference type="Gene3D" id="3.30.70.100">
    <property type="match status" value="2"/>
</dbReference>
<dbReference type="OrthoDB" id="3830579at2759"/>
<proteinExistence type="predicted"/>
<reference evidence="2" key="1">
    <citation type="submission" date="2021-02" db="EMBL/GenBank/DDBJ databases">
        <title>Genome sequence Cadophora malorum strain M34.</title>
        <authorList>
            <person name="Stefanovic E."/>
            <person name="Vu D."/>
            <person name="Scully C."/>
            <person name="Dijksterhuis J."/>
            <person name="Roader J."/>
            <person name="Houbraken J."/>
        </authorList>
    </citation>
    <scope>NUCLEOTIDE SEQUENCE</scope>
    <source>
        <strain evidence="2">M34</strain>
    </source>
</reference>
<dbReference type="EMBL" id="JAFJYH010000002">
    <property type="protein sequence ID" value="KAG4426563.1"/>
    <property type="molecule type" value="Genomic_DNA"/>
</dbReference>
<comment type="caution">
    <text evidence="2">The sequence shown here is derived from an EMBL/GenBank/DDBJ whole genome shotgun (WGS) entry which is preliminary data.</text>
</comment>
<dbReference type="InterPro" id="IPR011008">
    <property type="entry name" value="Dimeric_a/b-barrel"/>
</dbReference>
<feature type="domain" description="ABM" evidence="1">
    <location>
        <begin position="5"/>
        <end position="97"/>
    </location>
</feature>